<dbReference type="Gene3D" id="3.60.21.10">
    <property type="match status" value="1"/>
</dbReference>
<gene>
    <name evidence="2" type="ORF">GCM10023149_43260</name>
</gene>
<dbReference type="InterPro" id="IPR051918">
    <property type="entry name" value="STPP_CPPED1"/>
</dbReference>
<sequence length="317" mass="36057">MVQRRKFLKGMGIALAGIPFASNKLQAETQHENYKPKALFSFGVLTDLHHDLIKDGPRRVEMFIAEMNRLKPDFVIQMGDFCVPKPANQVIMDAWNGFKGTKYHVIGNHDNDGGFSHDEVVSFWNAKAKYYSFDLNGYHFIVLNGNERLPGSAAKGYPNAIGDEQRDWLKHDLDSTALPVIVFCHQGIDDDMDGLKEGALIRLLFERANQKAGFQKVRLVLSGHHHEDYLNVYNNINYLQINSASYQFARLKNGYDFELTVDPLWAFVSVYTDGTIQVKGKKSAYATPREPADLREYDGYPTVPYISDRVIKTEAQR</sequence>
<dbReference type="RefSeq" id="WP_345213268.1">
    <property type="nucleotide sequence ID" value="NZ_BAABFT010000015.1"/>
</dbReference>
<dbReference type="PANTHER" id="PTHR43143">
    <property type="entry name" value="METALLOPHOSPHOESTERASE, CALCINEURIN SUPERFAMILY"/>
    <property type="match status" value="1"/>
</dbReference>
<reference evidence="3" key="1">
    <citation type="journal article" date="2019" name="Int. J. Syst. Evol. Microbiol.">
        <title>The Global Catalogue of Microorganisms (GCM) 10K type strain sequencing project: providing services to taxonomists for standard genome sequencing and annotation.</title>
        <authorList>
            <consortium name="The Broad Institute Genomics Platform"/>
            <consortium name="The Broad Institute Genome Sequencing Center for Infectious Disease"/>
            <person name="Wu L."/>
            <person name="Ma J."/>
        </authorList>
    </citation>
    <scope>NUCLEOTIDE SEQUENCE [LARGE SCALE GENOMIC DNA]</scope>
    <source>
        <strain evidence="3">JCM 17705</strain>
    </source>
</reference>
<evidence type="ECO:0000259" key="1">
    <source>
        <dbReference type="Pfam" id="PF00149"/>
    </source>
</evidence>
<evidence type="ECO:0000313" key="3">
    <source>
        <dbReference type="Proteomes" id="UP001500582"/>
    </source>
</evidence>
<dbReference type="InterPro" id="IPR029052">
    <property type="entry name" value="Metallo-depent_PP-like"/>
</dbReference>
<keyword evidence="3" id="KW-1185">Reference proteome</keyword>
<organism evidence="2 3">
    <name type="scientific">Mucilaginibacter gynuensis</name>
    <dbReference type="NCBI Taxonomy" id="1302236"/>
    <lineage>
        <taxon>Bacteria</taxon>
        <taxon>Pseudomonadati</taxon>
        <taxon>Bacteroidota</taxon>
        <taxon>Sphingobacteriia</taxon>
        <taxon>Sphingobacteriales</taxon>
        <taxon>Sphingobacteriaceae</taxon>
        <taxon>Mucilaginibacter</taxon>
    </lineage>
</organism>
<dbReference type="PANTHER" id="PTHR43143:SF1">
    <property type="entry name" value="SERINE_THREONINE-PROTEIN PHOSPHATASE CPPED1"/>
    <property type="match status" value="1"/>
</dbReference>
<dbReference type="InterPro" id="IPR004843">
    <property type="entry name" value="Calcineurin-like_PHP"/>
</dbReference>
<name>A0ABP8H7A3_9SPHI</name>
<feature type="domain" description="Calcineurin-like phosphoesterase" evidence="1">
    <location>
        <begin position="41"/>
        <end position="227"/>
    </location>
</feature>
<dbReference type="Proteomes" id="UP001500582">
    <property type="component" value="Unassembled WGS sequence"/>
</dbReference>
<accession>A0ABP8H7A3</accession>
<dbReference type="EMBL" id="BAABFT010000015">
    <property type="protein sequence ID" value="GAA4335327.1"/>
    <property type="molecule type" value="Genomic_DNA"/>
</dbReference>
<dbReference type="Pfam" id="PF00149">
    <property type="entry name" value="Metallophos"/>
    <property type="match status" value="1"/>
</dbReference>
<dbReference type="SUPFAM" id="SSF56300">
    <property type="entry name" value="Metallo-dependent phosphatases"/>
    <property type="match status" value="1"/>
</dbReference>
<evidence type="ECO:0000313" key="2">
    <source>
        <dbReference type="EMBL" id="GAA4335327.1"/>
    </source>
</evidence>
<protein>
    <submittedName>
        <fullName evidence="2">Metallophosphoesterase</fullName>
    </submittedName>
</protein>
<proteinExistence type="predicted"/>
<comment type="caution">
    <text evidence="2">The sequence shown here is derived from an EMBL/GenBank/DDBJ whole genome shotgun (WGS) entry which is preliminary data.</text>
</comment>